<reference evidence="2 3" key="1">
    <citation type="submission" date="2016-03" db="EMBL/GenBank/DDBJ databases">
        <authorList>
            <person name="Ploux O."/>
        </authorList>
    </citation>
    <scope>NUCLEOTIDE SEQUENCE [LARGE SCALE GENOMIC DNA]</scope>
    <source>
        <strain evidence="2 3">R-45370</strain>
    </source>
</reference>
<dbReference type="OrthoDB" id="1551124at2"/>
<feature type="domain" description="DUF4325" evidence="1">
    <location>
        <begin position="27"/>
        <end position="87"/>
    </location>
</feature>
<evidence type="ECO:0000259" key="1">
    <source>
        <dbReference type="Pfam" id="PF14213"/>
    </source>
</evidence>
<dbReference type="InterPro" id="IPR025474">
    <property type="entry name" value="DUF4325"/>
</dbReference>
<sequence length="109" mass="12566">MSNKVICIAKNYSDTPAGRYYSDGSFSGERFREEFLYPALKDNEHVEINLDGTLGLGSSFLEEAFGGLIREKGMCLDDIKMKLEIISQRAVYKNRIWEYLEEAQLEKDR</sequence>
<name>A0A177NEU6_9GAMM</name>
<dbReference type="Pfam" id="PF14213">
    <property type="entry name" value="DUF4325"/>
    <property type="match status" value="1"/>
</dbReference>
<gene>
    <name evidence="2" type="ORF">A1359_09190</name>
</gene>
<organism evidence="2 3">
    <name type="scientific">Methylomonas lenta</name>
    <dbReference type="NCBI Taxonomy" id="980561"/>
    <lineage>
        <taxon>Bacteria</taxon>
        <taxon>Pseudomonadati</taxon>
        <taxon>Pseudomonadota</taxon>
        <taxon>Gammaproteobacteria</taxon>
        <taxon>Methylococcales</taxon>
        <taxon>Methylococcaceae</taxon>
        <taxon>Methylomonas</taxon>
    </lineage>
</organism>
<comment type="caution">
    <text evidence="2">The sequence shown here is derived from an EMBL/GenBank/DDBJ whole genome shotgun (WGS) entry which is preliminary data.</text>
</comment>
<dbReference type="RefSeq" id="WP_066981979.1">
    <property type="nucleotide sequence ID" value="NZ_LUUI01000101.1"/>
</dbReference>
<dbReference type="AlphaFoldDB" id="A0A177NEU6"/>
<proteinExistence type="predicted"/>
<keyword evidence="3" id="KW-1185">Reference proteome</keyword>
<dbReference type="Proteomes" id="UP000078476">
    <property type="component" value="Unassembled WGS sequence"/>
</dbReference>
<evidence type="ECO:0000313" key="3">
    <source>
        <dbReference type="Proteomes" id="UP000078476"/>
    </source>
</evidence>
<dbReference type="EMBL" id="LUUI01000101">
    <property type="protein sequence ID" value="OAI15580.1"/>
    <property type="molecule type" value="Genomic_DNA"/>
</dbReference>
<protein>
    <recommendedName>
        <fullName evidence="1">DUF4325 domain-containing protein</fullName>
    </recommendedName>
</protein>
<accession>A0A177NEU6</accession>
<evidence type="ECO:0000313" key="2">
    <source>
        <dbReference type="EMBL" id="OAI15580.1"/>
    </source>
</evidence>